<name>A0A968GC18_9SPIO</name>
<sequence>MKPYKYLLLYLIIISFYNSCSRSQAEEIFTAPRDDKKRAIIIDKFRTNTLLHGKISTKDLQQAGLGSEYYYSYHLEQANQTHIAFTLLLENITEANPWREYNALRAYSLAKEHEDRLKLLAKNLHRNMKQEPQNTTFNYILAEIAYQQNHLLESQQRLRELNTVRIQELGLSDSVERLNVLTNSGLRTPYWQEGLATFLLSWPLPHNFSSLSKDISERFTETEFPISKILPHIQQIMLKHDKTAFHQLMDLLDNDPHLQNFFIDHPYAVRLFIQLAGRTTQRTQAIEHLESLLQLETASSSAARFELLRAIGVLEWNLGRYEKSLASLEQALSLTTNNDDYNDILWYYLFALYRINVNKLITFLENDTTLIRSNAGWYDNLFAPILRDLVATNQFHEILQIYKLIVENQASNQAQAEYAWVLARAIQHAFIPGSRNEMLSYLEKTSVDPFSYASFMASTVLNETPVALLNISNIHTPVIPGHIDSSAILPQDESSLVYRTFAASVATAEIISPDLHALGFLYYHLPQEAITYSKTYKDTLHTDTIRLVARGLYEHKMYLEAIRMLNRARSHLFFQPDQDDLKILYPLAFYEEIQKAAQSIELKPSIYLGLIRTESGFSPDITSRASAVGLAQIMPATASDMAKKLSIPMEDLDLTDVEQNLLISSQYIYWMQGRLDGLYALLAGYNGGPNRVRRWRQEWNFLPDELFIEAIPYNETRNYVKSIVVASAAYEYLYHQETPAFIIGEIFPTLQRTAIYATQH</sequence>
<dbReference type="InterPro" id="IPR023346">
    <property type="entry name" value="Lysozyme-like_dom_sf"/>
</dbReference>
<evidence type="ECO:0000313" key="4">
    <source>
        <dbReference type="EMBL" id="NIZ40853.1"/>
    </source>
</evidence>
<dbReference type="PANTHER" id="PTHR37423">
    <property type="entry name" value="SOLUBLE LYTIC MUREIN TRANSGLYCOSYLASE-RELATED"/>
    <property type="match status" value="1"/>
</dbReference>
<dbReference type="NCBIfam" id="NF047373">
    <property type="entry name" value="BB0259_flg_lyt"/>
    <property type="match status" value="1"/>
</dbReference>
<dbReference type="Pfam" id="PF01464">
    <property type="entry name" value="SLT"/>
    <property type="match status" value="1"/>
</dbReference>
<dbReference type="Gene3D" id="1.25.40.10">
    <property type="entry name" value="Tetratricopeptide repeat domain"/>
    <property type="match status" value="1"/>
</dbReference>
<dbReference type="InterPro" id="IPR008258">
    <property type="entry name" value="Transglycosylase_SLT_dom_1"/>
</dbReference>
<dbReference type="RefSeq" id="WP_167700441.1">
    <property type="nucleotide sequence ID" value="NZ_CP118174.1"/>
</dbReference>
<proteinExistence type="inferred from homology"/>
<feature type="domain" description="Transglycosylase SLT" evidence="3">
    <location>
        <begin position="593"/>
        <end position="701"/>
    </location>
</feature>
<keyword evidence="5" id="KW-1185">Reference proteome</keyword>
<keyword evidence="2" id="KW-0802">TPR repeat</keyword>
<evidence type="ECO:0000256" key="1">
    <source>
        <dbReference type="ARBA" id="ARBA00007734"/>
    </source>
</evidence>
<organism evidence="4 5">
    <name type="scientific">Entomospira entomophila</name>
    <dbReference type="NCBI Taxonomy" id="2719988"/>
    <lineage>
        <taxon>Bacteria</taxon>
        <taxon>Pseudomonadati</taxon>
        <taxon>Spirochaetota</taxon>
        <taxon>Spirochaetia</taxon>
        <taxon>Spirochaetales</taxon>
        <taxon>Spirochaetaceae</taxon>
        <taxon>Entomospira</taxon>
    </lineage>
</organism>
<protein>
    <submittedName>
        <fullName evidence="4">Lytic transglycosylase domain-containing protein</fullName>
    </submittedName>
</protein>
<feature type="repeat" description="TPR" evidence="2">
    <location>
        <begin position="305"/>
        <end position="338"/>
    </location>
</feature>
<dbReference type="AlphaFoldDB" id="A0A968GC18"/>
<dbReference type="SUPFAM" id="SSF48452">
    <property type="entry name" value="TPR-like"/>
    <property type="match status" value="1"/>
</dbReference>
<comment type="similarity">
    <text evidence="1">Belongs to the transglycosylase Slt family.</text>
</comment>
<evidence type="ECO:0000313" key="5">
    <source>
        <dbReference type="Proteomes" id="UP000711995"/>
    </source>
</evidence>
<dbReference type="InterPro" id="IPR011990">
    <property type="entry name" value="TPR-like_helical_dom_sf"/>
</dbReference>
<dbReference type="CDD" id="cd13401">
    <property type="entry name" value="Slt70-like"/>
    <property type="match status" value="1"/>
</dbReference>
<evidence type="ECO:0000256" key="2">
    <source>
        <dbReference type="PROSITE-ProRule" id="PRU00339"/>
    </source>
</evidence>
<gene>
    <name evidence="4" type="ORF">HCT14_04960</name>
</gene>
<dbReference type="SUPFAM" id="SSF53955">
    <property type="entry name" value="Lysozyme-like"/>
    <property type="match status" value="1"/>
</dbReference>
<reference evidence="4 5" key="1">
    <citation type="submission" date="2020-03" db="EMBL/GenBank/DDBJ databases">
        <title>Spirochaetal bacteria isolated from arthropods constitute a novel genus Entomospira genus novum within the order Spirochaetales.</title>
        <authorList>
            <person name="Grana-Miraglia L."/>
            <person name="Sikutova S."/>
            <person name="Fingerle V."/>
            <person name="Sing A."/>
            <person name="Castillo-Ramirez S."/>
            <person name="Margos G."/>
            <person name="Rudolf I."/>
        </authorList>
    </citation>
    <scope>NUCLEOTIDE SEQUENCE [LARGE SCALE GENOMIC DNA]</scope>
    <source>
        <strain evidence="4 5">BR193</strain>
    </source>
</reference>
<dbReference type="InterPro" id="IPR019734">
    <property type="entry name" value="TPR_rpt"/>
</dbReference>
<dbReference type="Gene3D" id="1.10.530.10">
    <property type="match status" value="1"/>
</dbReference>
<dbReference type="Proteomes" id="UP000711995">
    <property type="component" value="Unassembled WGS sequence"/>
</dbReference>
<accession>A0A968GC18</accession>
<dbReference type="PANTHER" id="PTHR37423:SF2">
    <property type="entry name" value="MEMBRANE-BOUND LYTIC MUREIN TRANSGLYCOSYLASE C"/>
    <property type="match status" value="1"/>
</dbReference>
<dbReference type="PROSITE" id="PS50005">
    <property type="entry name" value="TPR"/>
    <property type="match status" value="1"/>
</dbReference>
<comment type="caution">
    <text evidence="4">The sequence shown here is derived from an EMBL/GenBank/DDBJ whole genome shotgun (WGS) entry which is preliminary data.</text>
</comment>
<evidence type="ECO:0000259" key="3">
    <source>
        <dbReference type="Pfam" id="PF01464"/>
    </source>
</evidence>
<dbReference type="EMBL" id="JAATLJ010000001">
    <property type="protein sequence ID" value="NIZ40853.1"/>
    <property type="molecule type" value="Genomic_DNA"/>
</dbReference>